<evidence type="ECO:0000256" key="5">
    <source>
        <dbReference type="ARBA" id="ARBA00023136"/>
    </source>
</evidence>
<evidence type="ECO:0000313" key="9">
    <source>
        <dbReference type="Proteomes" id="UP000609849"/>
    </source>
</evidence>
<feature type="transmembrane region" description="Helical" evidence="6">
    <location>
        <begin position="109"/>
        <end position="133"/>
    </location>
</feature>
<dbReference type="InterPro" id="IPR020846">
    <property type="entry name" value="MFS_dom"/>
</dbReference>
<feature type="transmembrane region" description="Helical" evidence="6">
    <location>
        <begin position="270"/>
        <end position="290"/>
    </location>
</feature>
<keyword evidence="9" id="KW-1185">Reference proteome</keyword>
<evidence type="ECO:0000256" key="2">
    <source>
        <dbReference type="ARBA" id="ARBA00022448"/>
    </source>
</evidence>
<comment type="caution">
    <text evidence="8">The sequence shown here is derived from an EMBL/GenBank/DDBJ whole genome shotgun (WGS) entry which is preliminary data.</text>
</comment>
<organism evidence="8 9">
    <name type="scientific">Romboutsia faecis</name>
    <dbReference type="NCBI Taxonomy" id="2764597"/>
    <lineage>
        <taxon>Bacteria</taxon>
        <taxon>Bacillati</taxon>
        <taxon>Bacillota</taxon>
        <taxon>Clostridia</taxon>
        <taxon>Peptostreptococcales</taxon>
        <taxon>Peptostreptococcaceae</taxon>
        <taxon>Romboutsia</taxon>
    </lineage>
</organism>
<feature type="transmembrane region" description="Helical" evidence="6">
    <location>
        <begin position="302"/>
        <end position="325"/>
    </location>
</feature>
<gene>
    <name evidence="8" type="ORF">H8923_13760</name>
</gene>
<keyword evidence="4 6" id="KW-1133">Transmembrane helix</keyword>
<dbReference type="Proteomes" id="UP000609849">
    <property type="component" value="Unassembled WGS sequence"/>
</dbReference>
<dbReference type="NCBIfam" id="NF038246">
    <property type="entry name" value="bile_salt_MFS"/>
    <property type="match status" value="1"/>
</dbReference>
<evidence type="ECO:0000259" key="7">
    <source>
        <dbReference type="PROSITE" id="PS50850"/>
    </source>
</evidence>
<evidence type="ECO:0000313" key="8">
    <source>
        <dbReference type="EMBL" id="MBC5997825.1"/>
    </source>
</evidence>
<keyword evidence="5 6" id="KW-0472">Membrane</keyword>
<feature type="transmembrane region" description="Helical" evidence="6">
    <location>
        <begin position="331"/>
        <end position="353"/>
    </location>
</feature>
<feature type="transmembrane region" description="Helical" evidence="6">
    <location>
        <begin position="52"/>
        <end position="72"/>
    </location>
</feature>
<feature type="transmembrane region" description="Helical" evidence="6">
    <location>
        <begin position="365"/>
        <end position="385"/>
    </location>
</feature>
<feature type="transmembrane region" description="Helical" evidence="6">
    <location>
        <begin position="397"/>
        <end position="420"/>
    </location>
</feature>
<keyword evidence="2" id="KW-0813">Transport</keyword>
<dbReference type="SUPFAM" id="SSF103473">
    <property type="entry name" value="MFS general substrate transporter"/>
    <property type="match status" value="1"/>
</dbReference>
<dbReference type="PANTHER" id="PTHR11360:SF284">
    <property type="entry name" value="EG:103B4.3 PROTEIN-RELATED"/>
    <property type="match status" value="1"/>
</dbReference>
<evidence type="ECO:0000256" key="4">
    <source>
        <dbReference type="ARBA" id="ARBA00022989"/>
    </source>
</evidence>
<dbReference type="InterPro" id="IPR036259">
    <property type="entry name" value="MFS_trans_sf"/>
</dbReference>
<keyword evidence="3 6" id="KW-0812">Transmembrane</keyword>
<feature type="domain" description="Major facilitator superfamily (MFS) profile" evidence="7">
    <location>
        <begin position="1"/>
        <end position="423"/>
    </location>
</feature>
<feature type="transmembrane region" description="Helical" evidence="6">
    <location>
        <begin position="12"/>
        <end position="32"/>
    </location>
</feature>
<feature type="transmembrane region" description="Helical" evidence="6">
    <location>
        <begin position="239"/>
        <end position="264"/>
    </location>
</feature>
<sequence length="435" mass="46913">MSTPDNGKQNKFFYGWVIVIACLLIQAIPFGVAANLPPAFTNYVVNAEGFSFASFTLIFTIGTFVSAICSPFIGKLFSTMNAKLLFIIGSILLGGGFMAYSFAGNNLYAYYAIAAIVQLGNATVSAIGVPTLINAWFKVNKGTAMGIAYSGGGIGNIFLQILAGKWLADPNIGYRGAYLRFGLIALVASLLISIFFIRMPKSDAELAANVPKKLKGQEDVAHHVSWGYKVGEVTKMPQFWLIGISFIFIGFYVSGMALQFIAYFQSLESSGVLLISAATLAALFGFFSIFGNLFGGVLFDKLGLAQSFGLSGILVVISGLCLLFIGQINALGYLFTLLFGVSMFSYVMGPSYMTSSLFGDREYGAILGLIQLFFALGFAIGTPIFGVTLDKFGWNIAWISTIIYSIIAYVGLLIACVSILKINKENNVFETKRIH</sequence>
<dbReference type="InterPro" id="IPR050327">
    <property type="entry name" value="Proton-linked_MCT"/>
</dbReference>
<reference evidence="8 9" key="1">
    <citation type="submission" date="2020-08" db="EMBL/GenBank/DDBJ databases">
        <authorList>
            <person name="Liu C."/>
            <person name="Sun Q."/>
        </authorList>
    </citation>
    <scope>NUCLEOTIDE SEQUENCE [LARGE SCALE GENOMIC DNA]</scope>
    <source>
        <strain evidence="8 9">NSJ-18</strain>
    </source>
</reference>
<dbReference type="InterPro" id="IPR011701">
    <property type="entry name" value="MFS"/>
</dbReference>
<accession>A0ABR7JSE2</accession>
<comment type="subcellular location">
    <subcellularLocation>
        <location evidence="1">Cell membrane</location>
        <topology evidence="1">Multi-pass membrane protein</topology>
    </subcellularLocation>
</comment>
<feature type="transmembrane region" description="Helical" evidence="6">
    <location>
        <begin position="178"/>
        <end position="197"/>
    </location>
</feature>
<dbReference type="Gene3D" id="1.20.1250.20">
    <property type="entry name" value="MFS general substrate transporter like domains"/>
    <property type="match status" value="2"/>
</dbReference>
<feature type="transmembrane region" description="Helical" evidence="6">
    <location>
        <begin position="84"/>
        <end position="103"/>
    </location>
</feature>
<evidence type="ECO:0000256" key="6">
    <source>
        <dbReference type="SAM" id="Phobius"/>
    </source>
</evidence>
<evidence type="ECO:0000256" key="1">
    <source>
        <dbReference type="ARBA" id="ARBA00004651"/>
    </source>
</evidence>
<dbReference type="PANTHER" id="PTHR11360">
    <property type="entry name" value="MONOCARBOXYLATE TRANSPORTER"/>
    <property type="match status" value="1"/>
</dbReference>
<dbReference type="RefSeq" id="WP_153972516.1">
    <property type="nucleotide sequence ID" value="NZ_JACRWE010000007.1"/>
</dbReference>
<protein>
    <submittedName>
        <fullName evidence="8">MFS transporter</fullName>
    </submittedName>
</protein>
<feature type="transmembrane region" description="Helical" evidence="6">
    <location>
        <begin position="145"/>
        <end position="166"/>
    </location>
</feature>
<dbReference type="Pfam" id="PF07690">
    <property type="entry name" value="MFS_1"/>
    <property type="match status" value="1"/>
</dbReference>
<dbReference type="PROSITE" id="PS50850">
    <property type="entry name" value="MFS"/>
    <property type="match status" value="1"/>
</dbReference>
<name>A0ABR7JSE2_9FIRM</name>
<dbReference type="EMBL" id="JACRWE010000007">
    <property type="protein sequence ID" value="MBC5997825.1"/>
    <property type="molecule type" value="Genomic_DNA"/>
</dbReference>
<evidence type="ECO:0000256" key="3">
    <source>
        <dbReference type="ARBA" id="ARBA00022692"/>
    </source>
</evidence>
<proteinExistence type="predicted"/>